<keyword evidence="6" id="KW-0406">Ion transport</keyword>
<evidence type="ECO:0000256" key="2">
    <source>
        <dbReference type="ARBA" id="ARBA00008017"/>
    </source>
</evidence>
<evidence type="ECO:0000256" key="9">
    <source>
        <dbReference type="SAM" id="MobiDB-lite"/>
    </source>
</evidence>
<feature type="transmembrane region" description="Helical" evidence="10">
    <location>
        <begin position="218"/>
        <end position="238"/>
    </location>
</feature>
<dbReference type="AlphaFoldDB" id="A0A484LV69"/>
<dbReference type="Gene3D" id="2.30.30.60">
    <property type="match status" value="1"/>
</dbReference>
<comment type="similarity">
    <text evidence="2">Belongs to the MscS (TC 1.A.23) family.</text>
</comment>
<evidence type="ECO:0000256" key="8">
    <source>
        <dbReference type="ARBA" id="ARBA00023303"/>
    </source>
</evidence>
<feature type="region of interest" description="Disordered" evidence="9">
    <location>
        <begin position="1"/>
        <end position="78"/>
    </location>
</feature>
<dbReference type="PANTHER" id="PTHR31618:SF20">
    <property type="entry name" value="MECHANOSENSITIVE ION CHANNEL PROTEIN 10"/>
    <property type="match status" value="1"/>
</dbReference>
<dbReference type="InterPro" id="IPR006685">
    <property type="entry name" value="MscS_channel_2nd"/>
</dbReference>
<keyword evidence="4 10" id="KW-0812">Transmembrane</keyword>
<keyword evidence="13" id="KW-1185">Reference proteome</keyword>
<evidence type="ECO:0000256" key="5">
    <source>
        <dbReference type="ARBA" id="ARBA00022989"/>
    </source>
</evidence>
<keyword evidence="3" id="KW-0813">Transport</keyword>
<gene>
    <name evidence="12" type="ORF">CCAM_LOCUS21980</name>
</gene>
<evidence type="ECO:0000256" key="3">
    <source>
        <dbReference type="ARBA" id="ARBA00022448"/>
    </source>
</evidence>
<feature type="compositionally biased region" description="Acidic residues" evidence="9">
    <location>
        <begin position="68"/>
        <end position="78"/>
    </location>
</feature>
<dbReference type="SUPFAM" id="SSF50182">
    <property type="entry name" value="Sm-like ribonucleoproteins"/>
    <property type="match status" value="1"/>
</dbReference>
<protein>
    <recommendedName>
        <fullName evidence="11">Mechanosensitive ion channel MscS domain-containing protein</fullName>
    </recommendedName>
</protein>
<feature type="transmembrane region" description="Helical" evidence="10">
    <location>
        <begin position="97"/>
        <end position="116"/>
    </location>
</feature>
<evidence type="ECO:0000256" key="4">
    <source>
        <dbReference type="ARBA" id="ARBA00022692"/>
    </source>
</evidence>
<dbReference type="FunFam" id="2.30.30.60:FF:000003">
    <property type="entry name" value="Predicted mechanosensitive ion channel"/>
    <property type="match status" value="1"/>
</dbReference>
<evidence type="ECO:0000256" key="7">
    <source>
        <dbReference type="ARBA" id="ARBA00023136"/>
    </source>
</evidence>
<dbReference type="GO" id="GO:0008381">
    <property type="term" value="F:mechanosensitive monoatomic ion channel activity"/>
    <property type="evidence" value="ECO:0007669"/>
    <property type="project" value="TreeGrafter"/>
</dbReference>
<feature type="transmembrane region" description="Helical" evidence="10">
    <location>
        <begin position="434"/>
        <end position="453"/>
    </location>
</feature>
<dbReference type="EMBL" id="OOIL02002100">
    <property type="protein sequence ID" value="VFQ80204.1"/>
    <property type="molecule type" value="Genomic_DNA"/>
</dbReference>
<dbReference type="Pfam" id="PF00924">
    <property type="entry name" value="MS_channel_2nd"/>
    <property type="match status" value="1"/>
</dbReference>
<proteinExistence type="inferred from homology"/>
<evidence type="ECO:0000259" key="11">
    <source>
        <dbReference type="Pfam" id="PF00924"/>
    </source>
</evidence>
<name>A0A484LV69_9ASTE</name>
<feature type="transmembrane region" description="Helical" evidence="10">
    <location>
        <begin position="136"/>
        <end position="159"/>
    </location>
</feature>
<keyword evidence="7 10" id="KW-0472">Membrane</keyword>
<organism evidence="12 13">
    <name type="scientific">Cuscuta campestris</name>
    <dbReference type="NCBI Taxonomy" id="132261"/>
    <lineage>
        <taxon>Eukaryota</taxon>
        <taxon>Viridiplantae</taxon>
        <taxon>Streptophyta</taxon>
        <taxon>Embryophyta</taxon>
        <taxon>Tracheophyta</taxon>
        <taxon>Spermatophyta</taxon>
        <taxon>Magnoliopsida</taxon>
        <taxon>eudicotyledons</taxon>
        <taxon>Gunneridae</taxon>
        <taxon>Pentapetalae</taxon>
        <taxon>asterids</taxon>
        <taxon>lamiids</taxon>
        <taxon>Solanales</taxon>
        <taxon>Convolvulaceae</taxon>
        <taxon>Cuscuteae</taxon>
        <taxon>Cuscuta</taxon>
        <taxon>Cuscuta subgen. Grammica</taxon>
        <taxon>Cuscuta sect. Cleistogrammica</taxon>
    </lineage>
</organism>
<evidence type="ECO:0000256" key="6">
    <source>
        <dbReference type="ARBA" id="ARBA00023065"/>
    </source>
</evidence>
<evidence type="ECO:0000256" key="10">
    <source>
        <dbReference type="SAM" id="Phobius"/>
    </source>
</evidence>
<dbReference type="InterPro" id="IPR023408">
    <property type="entry name" value="MscS_beta-dom_sf"/>
</dbReference>
<dbReference type="OrthoDB" id="544685at2759"/>
<dbReference type="GO" id="GO:0050982">
    <property type="term" value="P:detection of mechanical stimulus"/>
    <property type="evidence" value="ECO:0007669"/>
    <property type="project" value="TreeGrafter"/>
</dbReference>
<keyword evidence="8" id="KW-0407">Ion channel</keyword>
<dbReference type="GO" id="GO:0006820">
    <property type="term" value="P:monoatomic anion transport"/>
    <property type="evidence" value="ECO:0007669"/>
    <property type="project" value="TreeGrafter"/>
</dbReference>
<dbReference type="Proteomes" id="UP000595140">
    <property type="component" value="Unassembled WGS sequence"/>
</dbReference>
<feature type="domain" description="Mechanosensitive ion channel MscS" evidence="11">
    <location>
        <begin position="483"/>
        <end position="543"/>
    </location>
</feature>
<reference evidence="12 13" key="1">
    <citation type="submission" date="2018-04" db="EMBL/GenBank/DDBJ databases">
        <authorList>
            <person name="Vogel A."/>
        </authorList>
    </citation>
    <scope>NUCLEOTIDE SEQUENCE [LARGE SCALE GENOMIC DNA]</scope>
</reference>
<dbReference type="PIRSF" id="PIRSF017209">
    <property type="entry name" value="Memb_At2g17000_prd"/>
    <property type="match status" value="1"/>
</dbReference>
<feature type="compositionally biased region" description="Basic and acidic residues" evidence="9">
    <location>
        <begin position="1"/>
        <end position="17"/>
    </location>
</feature>
<evidence type="ECO:0000313" key="13">
    <source>
        <dbReference type="Proteomes" id="UP000595140"/>
    </source>
</evidence>
<dbReference type="InterPro" id="IPR016688">
    <property type="entry name" value="MscS-like_plants/fungi"/>
</dbReference>
<evidence type="ECO:0000313" key="12">
    <source>
        <dbReference type="EMBL" id="VFQ80204.1"/>
    </source>
</evidence>
<comment type="subcellular location">
    <subcellularLocation>
        <location evidence="1">Membrane</location>
        <topology evidence="1">Multi-pass membrane protein</topology>
    </subcellularLocation>
</comment>
<accession>A0A484LV69</accession>
<feature type="transmembrane region" description="Helical" evidence="10">
    <location>
        <begin position="180"/>
        <end position="198"/>
    </location>
</feature>
<dbReference type="PANTHER" id="PTHR31618">
    <property type="entry name" value="MECHANOSENSITIVE ION CHANNEL PROTEIN 5"/>
    <property type="match status" value="1"/>
</dbReference>
<feature type="compositionally biased region" description="Basic and acidic residues" evidence="9">
    <location>
        <begin position="42"/>
        <end position="51"/>
    </location>
</feature>
<dbReference type="GO" id="GO:0005886">
    <property type="term" value="C:plasma membrane"/>
    <property type="evidence" value="ECO:0007669"/>
    <property type="project" value="TreeGrafter"/>
</dbReference>
<keyword evidence="5 10" id="KW-1133">Transmembrane helix</keyword>
<evidence type="ECO:0000256" key="1">
    <source>
        <dbReference type="ARBA" id="ARBA00004141"/>
    </source>
</evidence>
<sequence>MVPDGEVEKGQEGDRIRVSQMKSSPKEEVSIAISGEASPDMAEDRAPESHLLHSGPRTPASPRPIGGGDDEEDEEEDEEIYKKIELSRKNPRRVRKLSVFQLFVFLAISSCLLAIVSIERLRRSVIWKLELWKWCLLAMEVFSGLFLVRSLMCLVLFSIERNFFLKKKVLYLFQALKRSVQAFVWISMVFGTWVSLFNHGVERSKIAAKTVNLVSSTLVALLVGSFLWVLKTLCLTILTSRLHLNAYFDRIQESLFHQYVIQTLSGPPLIEMMLTFDSSSRVTKKVKSSRITIATNTNQELASIHPFNRENVSAWTVKVMVDGLTGSSLLISCNASDEFDDATDREISNEMEAIAAGYHIFKNVVQPGSKYIDEDDLSRFLNKEQVDMVFHSIDRSDMGRIDKRSLIDWVAKVFRQRRVLAHALTDTKAAIKQLNTIVSGMLFLVSIVIWLLLLKITTAETLALFLTAIGFTFGNTCKSLVESAIFVFVVHPYDVGDRCVIDGVQLVVEEMDIVTTVFLKVDNEKVYYPNSFLATKAISNYNRSPDMGDSVEFTIDFAIPLEKIQVLKERIKKYIEMNPQHWYPTHNLVVKETENESKLKVTLYCNHTMNFQEFGEKNRRRTELIIEMKKIFEELNVRSNLMPQETPLSRLDSVNRGDK</sequence>
<dbReference type="InterPro" id="IPR010920">
    <property type="entry name" value="LSM_dom_sf"/>
</dbReference>